<dbReference type="Proteomes" id="UP000254405">
    <property type="component" value="Unassembled WGS sequence"/>
</dbReference>
<dbReference type="Gene3D" id="3.30.465.10">
    <property type="match status" value="1"/>
</dbReference>
<dbReference type="SUPFAM" id="SSF55447">
    <property type="entry name" value="CO dehydrogenase flavoprotein C-terminal domain-like"/>
    <property type="match status" value="1"/>
</dbReference>
<gene>
    <name evidence="1" type="ORF">NCTC8985_02949</name>
</gene>
<proteinExistence type="predicted"/>
<evidence type="ECO:0000313" key="1">
    <source>
        <dbReference type="EMBL" id="STI77650.1"/>
    </source>
</evidence>
<dbReference type="SUPFAM" id="SSF56176">
    <property type="entry name" value="FAD-binding/transporter-associated domain-like"/>
    <property type="match status" value="1"/>
</dbReference>
<dbReference type="InterPro" id="IPR036318">
    <property type="entry name" value="FAD-bd_PCMH-like_sf"/>
</dbReference>
<dbReference type="AlphaFoldDB" id="A0A376TKL3"/>
<keyword evidence="1" id="KW-0560">Oxidoreductase</keyword>
<sequence length="92" mass="9882">MRLLDAVVETITLEGKTRSITLADFYHPPGKTPHIETALLPGELIVAVTLPPPLGGKHIYRKVRDRASYAFALVSVAAIIHPDGSGRVALAE</sequence>
<evidence type="ECO:0000313" key="2">
    <source>
        <dbReference type="Proteomes" id="UP000254405"/>
    </source>
</evidence>
<dbReference type="GO" id="GO:0004854">
    <property type="term" value="F:xanthine dehydrogenase activity"/>
    <property type="evidence" value="ECO:0007669"/>
    <property type="project" value="UniProtKB-EC"/>
</dbReference>
<dbReference type="InterPro" id="IPR016169">
    <property type="entry name" value="FAD-bd_PCMH_sub2"/>
</dbReference>
<dbReference type="InterPro" id="IPR051312">
    <property type="entry name" value="Diverse_Substr_Oxidored"/>
</dbReference>
<protein>
    <submittedName>
        <fullName evidence="1">Putative xanthine dehydrogenase, FAD-binding subunit</fullName>
        <ecNumber evidence="1">1.17.1.4</ecNumber>
    </submittedName>
</protein>
<dbReference type="InterPro" id="IPR036683">
    <property type="entry name" value="CO_DH_flav_C_dom_sf"/>
</dbReference>
<dbReference type="GO" id="GO:0050660">
    <property type="term" value="F:flavin adenine dinucleotide binding"/>
    <property type="evidence" value="ECO:0007669"/>
    <property type="project" value="InterPro"/>
</dbReference>
<reference evidence="1 2" key="1">
    <citation type="submission" date="2018-06" db="EMBL/GenBank/DDBJ databases">
        <authorList>
            <consortium name="Pathogen Informatics"/>
            <person name="Doyle S."/>
        </authorList>
    </citation>
    <scope>NUCLEOTIDE SEQUENCE [LARGE SCALE GENOMIC DNA]</scope>
    <source>
        <strain evidence="1 2">NCTC8985</strain>
    </source>
</reference>
<name>A0A376TKL3_ECOLX</name>
<organism evidence="1 2">
    <name type="scientific">Escherichia coli</name>
    <dbReference type="NCBI Taxonomy" id="562"/>
    <lineage>
        <taxon>Bacteria</taxon>
        <taxon>Pseudomonadati</taxon>
        <taxon>Pseudomonadota</taxon>
        <taxon>Gammaproteobacteria</taxon>
        <taxon>Enterobacterales</taxon>
        <taxon>Enterobacteriaceae</taxon>
        <taxon>Escherichia</taxon>
    </lineage>
</organism>
<dbReference type="EC" id="1.17.1.4" evidence="1"/>
<dbReference type="EMBL" id="UGCO01000001">
    <property type="protein sequence ID" value="STI77650.1"/>
    <property type="molecule type" value="Genomic_DNA"/>
</dbReference>
<accession>A0A376TKL3</accession>
<dbReference type="PANTHER" id="PTHR42659">
    <property type="entry name" value="XANTHINE DEHYDROGENASE SUBUNIT C-RELATED"/>
    <property type="match status" value="1"/>
</dbReference>
<dbReference type="Gene3D" id="3.30.390.50">
    <property type="entry name" value="CO dehydrogenase flavoprotein, C-terminal domain"/>
    <property type="match status" value="1"/>
</dbReference>
<dbReference type="PANTHER" id="PTHR42659:SF5">
    <property type="entry name" value="ALDEHYDE OXIDOREDUCTASE FAD-BINDING SUBUNIT PAOB"/>
    <property type="match status" value="1"/>
</dbReference>